<dbReference type="GO" id="GO:0008831">
    <property type="term" value="F:dTDP-4-dehydrorhamnose reductase activity"/>
    <property type="evidence" value="ECO:0007669"/>
    <property type="project" value="UniProtKB-EC"/>
</dbReference>
<comment type="caution">
    <text evidence="4">The sequence shown here is derived from an EMBL/GenBank/DDBJ whole genome shotgun (WGS) entry which is preliminary data.</text>
</comment>
<reference evidence="4 5" key="1">
    <citation type="journal article" date="2016" name="Nat. Commun.">
        <title>Thousands of microbial genomes shed light on interconnected biogeochemical processes in an aquifer system.</title>
        <authorList>
            <person name="Anantharaman K."/>
            <person name="Brown C.T."/>
            <person name="Hug L.A."/>
            <person name="Sharon I."/>
            <person name="Castelle C.J."/>
            <person name="Probst A.J."/>
            <person name="Thomas B.C."/>
            <person name="Singh A."/>
            <person name="Wilkins M.J."/>
            <person name="Karaoz U."/>
            <person name="Brodie E.L."/>
            <person name="Williams K.H."/>
            <person name="Hubbard S.S."/>
            <person name="Banfield J.F."/>
        </authorList>
    </citation>
    <scope>NUCLEOTIDE SEQUENCE [LARGE SCALE GENOMIC DNA]</scope>
</reference>
<organism evidence="4 5">
    <name type="scientific">Candidatus Uhrbacteria bacterium RIFCSPHIGHO2_12_FULL_60_25</name>
    <dbReference type="NCBI Taxonomy" id="1802399"/>
    <lineage>
        <taxon>Bacteria</taxon>
        <taxon>Candidatus Uhriibacteriota</taxon>
    </lineage>
</organism>
<dbReference type="STRING" id="1802399.A3E39_00110"/>
<proteinExistence type="inferred from homology"/>
<dbReference type="Proteomes" id="UP000176603">
    <property type="component" value="Unassembled WGS sequence"/>
</dbReference>
<dbReference type="GO" id="GO:0048270">
    <property type="term" value="F:methionine adenosyltransferase regulator activity"/>
    <property type="evidence" value="ECO:0007669"/>
    <property type="project" value="TreeGrafter"/>
</dbReference>
<evidence type="ECO:0000313" key="5">
    <source>
        <dbReference type="Proteomes" id="UP000176603"/>
    </source>
</evidence>
<dbReference type="PANTHER" id="PTHR10491">
    <property type="entry name" value="DTDP-4-DEHYDRORHAMNOSE REDUCTASE"/>
    <property type="match status" value="1"/>
</dbReference>
<dbReference type="PANTHER" id="PTHR10491:SF4">
    <property type="entry name" value="METHIONINE ADENOSYLTRANSFERASE 2 SUBUNIT BETA"/>
    <property type="match status" value="1"/>
</dbReference>
<comment type="pathway">
    <text evidence="2">Carbohydrate biosynthesis; dTDP-L-rhamnose biosynthesis.</text>
</comment>
<dbReference type="Pfam" id="PF04321">
    <property type="entry name" value="RmlD_sub_bind"/>
    <property type="match status" value="1"/>
</dbReference>
<keyword evidence="2" id="KW-0521">NADP</keyword>
<dbReference type="InterPro" id="IPR036291">
    <property type="entry name" value="NAD(P)-bd_dom_sf"/>
</dbReference>
<gene>
    <name evidence="4" type="ORF">A3E39_00110</name>
</gene>
<sequence length="286" mass="31345">MSRVLIFGPGFLGEKLQAALPDAVLSTARIDDAEDVRAALDEHQPDYVLNAAGKTGTPNVDWCESNKLATYRSNTIGPLILAEACQERGAHLTHLASGCVFYGPSPDPKGWREDDHANPSATYSRSKYAADLLLSTLPNVAILRLRMPIDSTPGPRNLITKLANYPKIIDVENSVTIVDDLIEVVKQVMEKRGVGVFHATNPGTMRHRDLIRLYDELVDLSHTNEWISNDDLVTLGLATKGRSNCILQSTRLQALGVTMRPIEIALRDCMEKYAAAVRAAETVKVS</sequence>
<evidence type="ECO:0000256" key="1">
    <source>
        <dbReference type="ARBA" id="ARBA00010944"/>
    </source>
</evidence>
<dbReference type="GO" id="GO:0006556">
    <property type="term" value="P:S-adenosylmethionine biosynthetic process"/>
    <property type="evidence" value="ECO:0007669"/>
    <property type="project" value="TreeGrafter"/>
</dbReference>
<dbReference type="EMBL" id="MGEH01000007">
    <property type="protein sequence ID" value="OGL79510.1"/>
    <property type="molecule type" value="Genomic_DNA"/>
</dbReference>
<evidence type="ECO:0000259" key="3">
    <source>
        <dbReference type="Pfam" id="PF04321"/>
    </source>
</evidence>
<dbReference type="InterPro" id="IPR029903">
    <property type="entry name" value="RmlD-like-bd"/>
</dbReference>
<comment type="similarity">
    <text evidence="1 2">Belongs to the dTDP-4-dehydrorhamnose reductase family.</text>
</comment>
<comment type="function">
    <text evidence="2">Catalyzes the reduction of dTDP-6-deoxy-L-lyxo-4-hexulose to yield dTDP-L-rhamnose.</text>
</comment>
<dbReference type="EC" id="1.1.1.133" evidence="2"/>
<name>A0A1F7UMK2_9BACT</name>
<accession>A0A1F7UMK2</accession>
<dbReference type="GO" id="GO:0048269">
    <property type="term" value="C:methionine adenosyltransferase complex"/>
    <property type="evidence" value="ECO:0007669"/>
    <property type="project" value="TreeGrafter"/>
</dbReference>
<keyword evidence="2" id="KW-0560">Oxidoreductase</keyword>
<protein>
    <recommendedName>
        <fullName evidence="2">dTDP-4-dehydrorhamnose reductase</fullName>
        <ecNumber evidence="2">1.1.1.133</ecNumber>
    </recommendedName>
</protein>
<evidence type="ECO:0000256" key="2">
    <source>
        <dbReference type="RuleBase" id="RU364082"/>
    </source>
</evidence>
<dbReference type="SUPFAM" id="SSF51735">
    <property type="entry name" value="NAD(P)-binding Rossmann-fold domains"/>
    <property type="match status" value="1"/>
</dbReference>
<feature type="domain" description="RmlD-like substrate binding" evidence="3">
    <location>
        <begin position="4"/>
        <end position="209"/>
    </location>
</feature>
<evidence type="ECO:0000313" key="4">
    <source>
        <dbReference type="EMBL" id="OGL79510.1"/>
    </source>
</evidence>
<dbReference type="Gene3D" id="3.40.50.720">
    <property type="entry name" value="NAD(P)-binding Rossmann-like Domain"/>
    <property type="match status" value="1"/>
</dbReference>
<dbReference type="InterPro" id="IPR005913">
    <property type="entry name" value="dTDP_dehydrorham_reduct"/>
</dbReference>
<dbReference type="AlphaFoldDB" id="A0A1F7UMK2"/>